<keyword evidence="2" id="KW-1185">Reference proteome</keyword>
<accession>A0AA39TLX5</accession>
<reference evidence="1" key="1">
    <citation type="submission" date="2023-06" db="EMBL/GenBank/DDBJ databases">
        <title>Genome-scale phylogeny and comparative genomics of the fungal order Sordariales.</title>
        <authorList>
            <consortium name="Lawrence Berkeley National Laboratory"/>
            <person name="Hensen N."/>
            <person name="Bonometti L."/>
            <person name="Westerberg I."/>
            <person name="Brannstrom I.O."/>
            <person name="Guillou S."/>
            <person name="Cros-Aarteil S."/>
            <person name="Calhoun S."/>
            <person name="Haridas S."/>
            <person name="Kuo A."/>
            <person name="Mondo S."/>
            <person name="Pangilinan J."/>
            <person name="Riley R."/>
            <person name="Labutti K."/>
            <person name="Andreopoulos B."/>
            <person name="Lipzen A."/>
            <person name="Chen C."/>
            <person name="Yanf M."/>
            <person name="Daum C."/>
            <person name="Ng V."/>
            <person name="Clum A."/>
            <person name="Steindorff A."/>
            <person name="Ohm R."/>
            <person name="Martin F."/>
            <person name="Silar P."/>
            <person name="Natvig D."/>
            <person name="Lalanne C."/>
            <person name="Gautier V."/>
            <person name="Ament-Velasquez S.L."/>
            <person name="Kruys A."/>
            <person name="Hutchinson M.I."/>
            <person name="Powell A.J."/>
            <person name="Barry K."/>
            <person name="Miller A.N."/>
            <person name="Grigoriev I.V."/>
            <person name="Debuchy R."/>
            <person name="Gladieux P."/>
            <person name="Thoren M.H."/>
            <person name="Johannesson H."/>
        </authorList>
    </citation>
    <scope>NUCLEOTIDE SEQUENCE</scope>
    <source>
        <strain evidence="1">CBS 606.72</strain>
    </source>
</reference>
<sequence length="202" mass="21993">TWFLPPDFTFRPDGKLSLGMIITHPKDPTDVLVASPSSFTLADGKTPIPLPEHDIFVEPKHVHSDEIERSVGLNILARFAEIVSVSASISRRRRNIIQYGEVDHEVRTFKTPFSDETLAAIVRIPKVKNHIESSLFGNRPVYIVSGLRVAKSSFSVSNVTETEHAMSTSASGPVSTVPGLELGGGFDASGKKIESHGYETAP</sequence>
<organism evidence="1 2">
    <name type="scientific">Immersiella caudata</name>
    <dbReference type="NCBI Taxonomy" id="314043"/>
    <lineage>
        <taxon>Eukaryota</taxon>
        <taxon>Fungi</taxon>
        <taxon>Dikarya</taxon>
        <taxon>Ascomycota</taxon>
        <taxon>Pezizomycotina</taxon>
        <taxon>Sordariomycetes</taxon>
        <taxon>Sordariomycetidae</taxon>
        <taxon>Sordariales</taxon>
        <taxon>Lasiosphaeriaceae</taxon>
        <taxon>Immersiella</taxon>
    </lineage>
</organism>
<dbReference type="Proteomes" id="UP001175000">
    <property type="component" value="Unassembled WGS sequence"/>
</dbReference>
<evidence type="ECO:0000313" key="1">
    <source>
        <dbReference type="EMBL" id="KAK0612124.1"/>
    </source>
</evidence>
<comment type="caution">
    <text evidence="1">The sequence shown here is derived from an EMBL/GenBank/DDBJ whole genome shotgun (WGS) entry which is preliminary data.</text>
</comment>
<proteinExistence type="predicted"/>
<feature type="non-terminal residue" evidence="1">
    <location>
        <position position="1"/>
    </location>
</feature>
<evidence type="ECO:0000313" key="2">
    <source>
        <dbReference type="Proteomes" id="UP001175000"/>
    </source>
</evidence>
<gene>
    <name evidence="1" type="ORF">B0T14DRAFT_412003</name>
</gene>
<name>A0AA39TLX5_9PEZI</name>
<dbReference type="AlphaFoldDB" id="A0AA39TLX5"/>
<protein>
    <submittedName>
        <fullName evidence="1">Uncharacterized protein</fullName>
    </submittedName>
</protein>
<feature type="non-terminal residue" evidence="1">
    <location>
        <position position="202"/>
    </location>
</feature>
<dbReference type="EMBL" id="JAULSU010000007">
    <property type="protein sequence ID" value="KAK0612124.1"/>
    <property type="molecule type" value="Genomic_DNA"/>
</dbReference>